<reference evidence="8 9" key="1">
    <citation type="submission" date="2018-06" db="EMBL/GenBank/DDBJ databases">
        <title>Comparative genomics reveals the genomic features of Rhizophagus irregularis, R. cerebriforme, R. diaphanum and Gigaspora rosea, and their symbiotic lifestyle signature.</title>
        <authorList>
            <person name="Morin E."/>
            <person name="San Clemente H."/>
            <person name="Chen E.C.H."/>
            <person name="De La Providencia I."/>
            <person name="Hainaut M."/>
            <person name="Kuo A."/>
            <person name="Kohler A."/>
            <person name="Murat C."/>
            <person name="Tang N."/>
            <person name="Roy S."/>
            <person name="Loubradou J."/>
            <person name="Henrissat B."/>
            <person name="Grigoriev I.V."/>
            <person name="Corradi N."/>
            <person name="Roux C."/>
            <person name="Martin F.M."/>
        </authorList>
    </citation>
    <scope>NUCLEOTIDE SEQUENCE [LARGE SCALE GENOMIC DNA]</scope>
    <source>
        <strain evidence="8 9">DAOM 194757</strain>
    </source>
</reference>
<accession>A0A397W6U0</accession>
<dbReference type="SMART" id="SM00679">
    <property type="entry name" value="CTNS"/>
    <property type="match status" value="2"/>
</dbReference>
<dbReference type="AlphaFoldDB" id="A0A397W6U0"/>
<comment type="caution">
    <text evidence="8">The sequence shown here is derived from an EMBL/GenBank/DDBJ whole genome shotgun (WGS) entry which is preliminary data.</text>
</comment>
<dbReference type="STRING" id="44941.A0A397W6U0"/>
<dbReference type="Gene3D" id="1.20.1280.290">
    <property type="match status" value="2"/>
</dbReference>
<dbReference type="EMBL" id="QKWP01000013">
    <property type="protein sequence ID" value="RIB30404.1"/>
    <property type="molecule type" value="Genomic_DNA"/>
</dbReference>
<dbReference type="FunFam" id="1.20.1280.290:FF:000012">
    <property type="entry name" value="Vacuolar membrane PQ loop repeat protein"/>
    <property type="match status" value="1"/>
</dbReference>
<dbReference type="PANTHER" id="PTHR16201">
    <property type="entry name" value="SEVEN TRANSMEMBRANE PROTEIN 1-RELATED"/>
    <property type="match status" value="1"/>
</dbReference>
<dbReference type="OrthoDB" id="8048523at2759"/>
<organism evidence="8 9">
    <name type="scientific">Gigaspora rosea</name>
    <dbReference type="NCBI Taxonomy" id="44941"/>
    <lineage>
        <taxon>Eukaryota</taxon>
        <taxon>Fungi</taxon>
        <taxon>Fungi incertae sedis</taxon>
        <taxon>Mucoromycota</taxon>
        <taxon>Glomeromycotina</taxon>
        <taxon>Glomeromycetes</taxon>
        <taxon>Diversisporales</taxon>
        <taxon>Gigasporaceae</taxon>
        <taxon>Gigaspora</taxon>
    </lineage>
</organism>
<evidence type="ECO:0000256" key="3">
    <source>
        <dbReference type="ARBA" id="ARBA00022989"/>
    </source>
</evidence>
<protein>
    <submittedName>
        <fullName evidence="8">PQ loop repeat-domain-containing protein</fullName>
    </submittedName>
</protein>
<dbReference type="GO" id="GO:0098852">
    <property type="term" value="C:lytic vacuole membrane"/>
    <property type="evidence" value="ECO:0007669"/>
    <property type="project" value="UniProtKB-ARBA"/>
</dbReference>
<evidence type="ECO:0000256" key="7">
    <source>
        <dbReference type="SAM" id="Phobius"/>
    </source>
</evidence>
<dbReference type="GO" id="GO:0034486">
    <property type="term" value="P:vacuolar transmembrane transport"/>
    <property type="evidence" value="ECO:0007669"/>
    <property type="project" value="UniProtKB-ARBA"/>
</dbReference>
<keyword evidence="4 7" id="KW-0472">Membrane</keyword>
<evidence type="ECO:0000256" key="6">
    <source>
        <dbReference type="ARBA" id="ARBA00050768"/>
    </source>
</evidence>
<evidence type="ECO:0000256" key="1">
    <source>
        <dbReference type="ARBA" id="ARBA00004141"/>
    </source>
</evidence>
<dbReference type="GO" id="GO:0015174">
    <property type="term" value="F:basic amino acid transmembrane transporter activity"/>
    <property type="evidence" value="ECO:0007669"/>
    <property type="project" value="UniProtKB-ARBA"/>
</dbReference>
<evidence type="ECO:0000313" key="9">
    <source>
        <dbReference type="Proteomes" id="UP000266673"/>
    </source>
</evidence>
<evidence type="ECO:0000256" key="4">
    <source>
        <dbReference type="ARBA" id="ARBA00023136"/>
    </source>
</evidence>
<name>A0A397W6U0_9GLOM</name>
<feature type="transmembrane region" description="Helical" evidence="7">
    <location>
        <begin position="231"/>
        <end position="252"/>
    </location>
</feature>
<feature type="transmembrane region" description="Helical" evidence="7">
    <location>
        <begin position="6"/>
        <end position="28"/>
    </location>
</feature>
<dbReference type="Proteomes" id="UP000266673">
    <property type="component" value="Unassembled WGS sequence"/>
</dbReference>
<comment type="similarity">
    <text evidence="5">Belongs to the laat-1 family.</text>
</comment>
<feature type="transmembrane region" description="Helical" evidence="7">
    <location>
        <begin position="40"/>
        <end position="58"/>
    </location>
</feature>
<proteinExistence type="inferred from homology"/>
<keyword evidence="3 7" id="KW-1133">Transmembrane helix</keyword>
<comment type="catalytic activity">
    <reaction evidence="6">
        <text>L-histidine(out) + L-arginine(in) = L-histidine(in) + L-arginine(out)</text>
        <dbReference type="Rhea" id="RHEA:71063"/>
        <dbReference type="ChEBI" id="CHEBI:32682"/>
        <dbReference type="ChEBI" id="CHEBI:57595"/>
    </reaction>
</comment>
<keyword evidence="9" id="KW-1185">Reference proteome</keyword>
<feature type="transmembrane region" description="Helical" evidence="7">
    <location>
        <begin position="195"/>
        <end position="219"/>
    </location>
</feature>
<dbReference type="Pfam" id="PF04193">
    <property type="entry name" value="PQ-loop"/>
    <property type="match status" value="2"/>
</dbReference>
<keyword evidence="2 7" id="KW-0812">Transmembrane</keyword>
<gene>
    <name evidence="8" type="ORF">C2G38_1948770</name>
</gene>
<dbReference type="InterPro" id="IPR051415">
    <property type="entry name" value="LAAT-1"/>
</dbReference>
<comment type="subcellular location">
    <subcellularLocation>
        <location evidence="1">Membrane</location>
        <topology evidence="1">Multi-pass membrane protein</topology>
    </subcellularLocation>
</comment>
<dbReference type="PANTHER" id="PTHR16201:SF44">
    <property type="entry name" value="SEVEN TRANSMEMBRANE PROTEIN 1"/>
    <property type="match status" value="1"/>
</dbReference>
<dbReference type="FunFam" id="1.20.1280.290:FF:000009">
    <property type="entry name" value="PQ loop repeat family protein"/>
    <property type="match status" value="1"/>
</dbReference>
<evidence type="ECO:0000256" key="2">
    <source>
        <dbReference type="ARBA" id="ARBA00022692"/>
    </source>
</evidence>
<feature type="transmembrane region" description="Helical" evidence="7">
    <location>
        <begin position="124"/>
        <end position="144"/>
    </location>
</feature>
<dbReference type="InterPro" id="IPR006603">
    <property type="entry name" value="PQ-loop_rpt"/>
</dbReference>
<evidence type="ECO:0000313" key="8">
    <source>
        <dbReference type="EMBL" id="RIB30404.1"/>
    </source>
</evidence>
<evidence type="ECO:0000256" key="5">
    <source>
        <dbReference type="ARBA" id="ARBA00038039"/>
    </source>
</evidence>
<sequence length="255" mass="29411">MQYDNVVFSEITGFISMACWMVVGIPQLYENYKRKSGDSVSLSFVYIWLLGDLFNMLGAILQNLILTVVLIAIYHNAIDSSIILQIYYYRFRRNSSYLDEEITPLQPIRIESQTSVYRSRVKQFWEILIGLVGVCFAGVIMYYISTLIRTNEASEDDQQKMELLPQIFGWCSAMLYLGARIPQIIKNHKSQSTDGLSLAMFCFCVLGNVTFCSSILLYSTEFNYILINLPWLLGNGGTLMFDFVILAQFYFYRNN</sequence>